<evidence type="ECO:0000313" key="13">
    <source>
        <dbReference type="Proteomes" id="UP000187209"/>
    </source>
</evidence>
<comment type="catalytic activity">
    <reaction evidence="8">
        <text>L-seryl-[protein] + ATP = O-phospho-L-seryl-[protein] + ADP + H(+)</text>
        <dbReference type="Rhea" id="RHEA:17989"/>
        <dbReference type="Rhea" id="RHEA-COMP:9863"/>
        <dbReference type="Rhea" id="RHEA-COMP:11604"/>
        <dbReference type="ChEBI" id="CHEBI:15378"/>
        <dbReference type="ChEBI" id="CHEBI:29999"/>
        <dbReference type="ChEBI" id="CHEBI:30616"/>
        <dbReference type="ChEBI" id="CHEBI:83421"/>
        <dbReference type="ChEBI" id="CHEBI:456216"/>
        <dbReference type="EC" id="2.7.11.22"/>
    </reaction>
</comment>
<evidence type="ECO:0000256" key="6">
    <source>
        <dbReference type="ARBA" id="ARBA00022840"/>
    </source>
</evidence>
<dbReference type="Gene3D" id="1.10.510.10">
    <property type="entry name" value="Transferase(Phosphotransferase) domain 1"/>
    <property type="match status" value="1"/>
</dbReference>
<feature type="binding site" evidence="9">
    <location>
        <position position="34"/>
    </location>
    <ligand>
        <name>ATP</name>
        <dbReference type="ChEBI" id="CHEBI:30616"/>
    </ligand>
</feature>
<evidence type="ECO:0000256" key="10">
    <source>
        <dbReference type="RuleBase" id="RU000304"/>
    </source>
</evidence>
<evidence type="ECO:0000256" key="3">
    <source>
        <dbReference type="ARBA" id="ARBA00022679"/>
    </source>
</evidence>
<dbReference type="PROSITE" id="PS00108">
    <property type="entry name" value="PROTEIN_KINASE_ST"/>
    <property type="match status" value="1"/>
</dbReference>
<dbReference type="Pfam" id="PF00069">
    <property type="entry name" value="Pkinase"/>
    <property type="match status" value="1"/>
</dbReference>
<dbReference type="PROSITE" id="PS00107">
    <property type="entry name" value="PROTEIN_KINASE_ATP"/>
    <property type="match status" value="1"/>
</dbReference>
<dbReference type="PROSITE" id="PS50011">
    <property type="entry name" value="PROTEIN_KINASE_DOM"/>
    <property type="match status" value="1"/>
</dbReference>
<dbReference type="InterPro" id="IPR050117">
    <property type="entry name" value="MAPK"/>
</dbReference>
<reference evidence="12 13" key="1">
    <citation type="submission" date="2016-11" db="EMBL/GenBank/DDBJ databases">
        <title>The macronuclear genome of Stentor coeruleus: a giant cell with tiny introns.</title>
        <authorList>
            <person name="Slabodnick M."/>
            <person name="Ruby J.G."/>
            <person name="Reiff S.B."/>
            <person name="Swart E.C."/>
            <person name="Gosai S."/>
            <person name="Prabakaran S."/>
            <person name="Witkowska E."/>
            <person name="Larue G.E."/>
            <person name="Fisher S."/>
            <person name="Freeman R.M."/>
            <person name="Gunawardena J."/>
            <person name="Chu W."/>
            <person name="Stover N.A."/>
            <person name="Gregory B.D."/>
            <person name="Nowacki M."/>
            <person name="Derisi J."/>
            <person name="Roy S.W."/>
            <person name="Marshall W.F."/>
            <person name="Sood P."/>
        </authorList>
    </citation>
    <scope>NUCLEOTIDE SEQUENCE [LARGE SCALE GENOMIC DNA]</scope>
    <source>
        <strain evidence="12">WM001</strain>
    </source>
</reference>
<keyword evidence="3" id="KW-0808">Transferase</keyword>
<name>A0A1R2CAE1_9CILI</name>
<dbReference type="EC" id="2.7.11.22" evidence="1"/>
<keyword evidence="4 9" id="KW-0547">Nucleotide-binding</keyword>
<evidence type="ECO:0000256" key="7">
    <source>
        <dbReference type="ARBA" id="ARBA00047811"/>
    </source>
</evidence>
<keyword evidence="2 10" id="KW-0723">Serine/threonine-protein kinase</keyword>
<comment type="catalytic activity">
    <reaction evidence="7">
        <text>L-threonyl-[protein] + ATP = O-phospho-L-threonyl-[protein] + ADP + H(+)</text>
        <dbReference type="Rhea" id="RHEA:46608"/>
        <dbReference type="Rhea" id="RHEA-COMP:11060"/>
        <dbReference type="Rhea" id="RHEA-COMP:11605"/>
        <dbReference type="ChEBI" id="CHEBI:15378"/>
        <dbReference type="ChEBI" id="CHEBI:30013"/>
        <dbReference type="ChEBI" id="CHEBI:30616"/>
        <dbReference type="ChEBI" id="CHEBI:61977"/>
        <dbReference type="ChEBI" id="CHEBI:456216"/>
        <dbReference type="EC" id="2.7.11.22"/>
    </reaction>
</comment>
<dbReference type="InterPro" id="IPR000719">
    <property type="entry name" value="Prot_kinase_dom"/>
</dbReference>
<dbReference type="SUPFAM" id="SSF56112">
    <property type="entry name" value="Protein kinase-like (PK-like)"/>
    <property type="match status" value="1"/>
</dbReference>
<dbReference type="FunFam" id="1.10.510.10:FF:000624">
    <property type="entry name" value="Mitogen-activated protein kinase"/>
    <property type="match status" value="1"/>
</dbReference>
<dbReference type="InterPro" id="IPR008271">
    <property type="entry name" value="Ser/Thr_kinase_AS"/>
</dbReference>
<dbReference type="EMBL" id="MPUH01000220">
    <property type="protein sequence ID" value="OMJ85962.1"/>
    <property type="molecule type" value="Genomic_DNA"/>
</dbReference>
<evidence type="ECO:0000256" key="9">
    <source>
        <dbReference type="PROSITE-ProRule" id="PRU10141"/>
    </source>
</evidence>
<dbReference type="PANTHER" id="PTHR24055">
    <property type="entry name" value="MITOGEN-ACTIVATED PROTEIN KINASE"/>
    <property type="match status" value="1"/>
</dbReference>
<keyword evidence="5" id="KW-0418">Kinase</keyword>
<sequence>MEKYELLNLLGQGTYGKVIKGKVKETGDFVAVKKIKNWENNKMIKKITLREIRILRILNHPNIVKLIEVIYEREKSYLVFEYVESTVMRCSKNLDIDEFKKIVYQLLMALNHCHEQNVIHRDVKPDNVLLSSKGVVKLCDFGFAKVFKANQKLTEYVSTRWYRAPELLEGGGNYSYPVDVWSVGCLCAELLTGKPLFPGNNDADMLTKITKFCGNLTENLNFEFKNHAHFKSFEVCINQQRSQDIHTNPQQTNSIPQLLTY</sequence>
<evidence type="ECO:0000256" key="2">
    <source>
        <dbReference type="ARBA" id="ARBA00022527"/>
    </source>
</evidence>
<dbReference type="GO" id="GO:0005524">
    <property type="term" value="F:ATP binding"/>
    <property type="evidence" value="ECO:0007669"/>
    <property type="project" value="UniProtKB-UniRule"/>
</dbReference>
<dbReference type="Proteomes" id="UP000187209">
    <property type="component" value="Unassembled WGS sequence"/>
</dbReference>
<dbReference type="InterPro" id="IPR011009">
    <property type="entry name" value="Kinase-like_dom_sf"/>
</dbReference>
<dbReference type="GO" id="GO:0004693">
    <property type="term" value="F:cyclin-dependent protein serine/threonine kinase activity"/>
    <property type="evidence" value="ECO:0007669"/>
    <property type="project" value="UniProtKB-EC"/>
</dbReference>
<evidence type="ECO:0000256" key="5">
    <source>
        <dbReference type="ARBA" id="ARBA00022777"/>
    </source>
</evidence>
<keyword evidence="6 9" id="KW-0067">ATP-binding</keyword>
<dbReference type="OrthoDB" id="548217at2759"/>
<evidence type="ECO:0000256" key="8">
    <source>
        <dbReference type="ARBA" id="ARBA00048367"/>
    </source>
</evidence>
<evidence type="ECO:0000259" key="11">
    <source>
        <dbReference type="PROSITE" id="PS50011"/>
    </source>
</evidence>
<dbReference type="AlphaFoldDB" id="A0A1R2CAE1"/>
<dbReference type="Gene3D" id="3.30.200.20">
    <property type="entry name" value="Phosphorylase Kinase, domain 1"/>
    <property type="match status" value="1"/>
</dbReference>
<evidence type="ECO:0000313" key="12">
    <source>
        <dbReference type="EMBL" id="OMJ85962.1"/>
    </source>
</evidence>
<gene>
    <name evidence="12" type="ORF">SteCoe_12594</name>
</gene>
<keyword evidence="13" id="KW-1185">Reference proteome</keyword>
<organism evidence="12 13">
    <name type="scientific">Stentor coeruleus</name>
    <dbReference type="NCBI Taxonomy" id="5963"/>
    <lineage>
        <taxon>Eukaryota</taxon>
        <taxon>Sar</taxon>
        <taxon>Alveolata</taxon>
        <taxon>Ciliophora</taxon>
        <taxon>Postciliodesmatophora</taxon>
        <taxon>Heterotrichea</taxon>
        <taxon>Heterotrichida</taxon>
        <taxon>Stentoridae</taxon>
        <taxon>Stentor</taxon>
    </lineage>
</organism>
<feature type="domain" description="Protein kinase" evidence="11">
    <location>
        <begin position="4"/>
        <end position="261"/>
    </location>
</feature>
<accession>A0A1R2CAE1</accession>
<evidence type="ECO:0000256" key="1">
    <source>
        <dbReference type="ARBA" id="ARBA00012425"/>
    </source>
</evidence>
<dbReference type="InterPro" id="IPR017441">
    <property type="entry name" value="Protein_kinase_ATP_BS"/>
</dbReference>
<dbReference type="SMART" id="SM00220">
    <property type="entry name" value="S_TKc"/>
    <property type="match status" value="1"/>
</dbReference>
<comment type="similarity">
    <text evidence="10">Belongs to the protein kinase superfamily.</text>
</comment>
<evidence type="ECO:0000256" key="4">
    <source>
        <dbReference type="ARBA" id="ARBA00022741"/>
    </source>
</evidence>
<dbReference type="FunFam" id="3.30.200.20:FF:000049">
    <property type="entry name" value="cyclin-dependent kinase-like 1 isoform X1"/>
    <property type="match status" value="1"/>
</dbReference>
<protein>
    <recommendedName>
        <fullName evidence="1">cyclin-dependent kinase</fullName>
        <ecNumber evidence="1">2.7.11.22</ecNumber>
    </recommendedName>
</protein>
<comment type="caution">
    <text evidence="12">The sequence shown here is derived from an EMBL/GenBank/DDBJ whole genome shotgun (WGS) entry which is preliminary data.</text>
</comment>
<proteinExistence type="inferred from homology"/>